<accession>A0ABD3C3I4</accession>
<gene>
    <name evidence="8" type="ORF">CASFOL_032943</name>
</gene>
<dbReference type="InterPro" id="IPR036420">
    <property type="entry name" value="BRCT_dom_sf"/>
</dbReference>
<feature type="compositionally biased region" description="Basic residues" evidence="5">
    <location>
        <begin position="180"/>
        <end position="189"/>
    </location>
</feature>
<dbReference type="PANTHER" id="PTHR47776">
    <property type="entry name" value="F5A8.9 PROTEIN"/>
    <property type="match status" value="1"/>
</dbReference>
<dbReference type="SMART" id="SM00184">
    <property type="entry name" value="RING"/>
    <property type="match status" value="1"/>
</dbReference>
<dbReference type="PROSITE" id="PS00518">
    <property type="entry name" value="ZF_RING_1"/>
    <property type="match status" value="1"/>
</dbReference>
<dbReference type="Pfam" id="PF13639">
    <property type="entry name" value="zf-RING_2"/>
    <property type="match status" value="1"/>
</dbReference>
<feature type="region of interest" description="Disordered" evidence="5">
    <location>
        <begin position="155"/>
        <end position="232"/>
    </location>
</feature>
<dbReference type="PROSITE" id="PS50089">
    <property type="entry name" value="ZF_RING_2"/>
    <property type="match status" value="1"/>
</dbReference>
<evidence type="ECO:0000256" key="4">
    <source>
        <dbReference type="PROSITE-ProRule" id="PRU00175"/>
    </source>
</evidence>
<dbReference type="Gene3D" id="3.40.50.10190">
    <property type="entry name" value="BRCT domain"/>
    <property type="match status" value="1"/>
</dbReference>
<dbReference type="PANTHER" id="PTHR47776:SF2">
    <property type="entry name" value="RING-TYPE E3 UBIQUITIN TRANSFERASE BRCA1"/>
    <property type="match status" value="1"/>
</dbReference>
<dbReference type="SUPFAM" id="SSF57903">
    <property type="entry name" value="FYVE/PHD zinc finger"/>
    <property type="match status" value="1"/>
</dbReference>
<comment type="caution">
    <text evidence="8">The sequence shown here is derived from an EMBL/GenBank/DDBJ whole genome shotgun (WGS) entry which is preliminary data.</text>
</comment>
<feature type="domain" description="RING-type" evidence="6">
    <location>
        <begin position="309"/>
        <end position="354"/>
    </location>
</feature>
<dbReference type="SUPFAM" id="SSF52113">
    <property type="entry name" value="BRCT domain"/>
    <property type="match status" value="1"/>
</dbReference>
<dbReference type="InterPro" id="IPR017907">
    <property type="entry name" value="Znf_RING_CS"/>
</dbReference>
<evidence type="ECO:0000256" key="5">
    <source>
        <dbReference type="SAM" id="MobiDB-lite"/>
    </source>
</evidence>
<evidence type="ECO:0000313" key="9">
    <source>
        <dbReference type="Proteomes" id="UP001632038"/>
    </source>
</evidence>
<dbReference type="GO" id="GO:0008270">
    <property type="term" value="F:zinc ion binding"/>
    <property type="evidence" value="ECO:0007669"/>
    <property type="project" value="UniProtKB-KW"/>
</dbReference>
<feature type="compositionally biased region" description="Low complexity" evidence="5">
    <location>
        <begin position="213"/>
        <end position="226"/>
    </location>
</feature>
<dbReference type="InterPro" id="IPR001841">
    <property type="entry name" value="Znf_RING"/>
</dbReference>
<sequence length="462" mass="52050">MEDDLLRHQRSGMESVLATVSGYHGSQRFNLIKLISQAGASYVGNMSPSVTHLVCRKFEGRKYELAKKLKMVIINHRWVEECVKKGRRVSEKPYTYQCGKEVGPIVLDIPLKINMSKTHQSKALKNSKRPVVDIGCEDTDNAAWTDSILFDELDDAGPSQPAYSGRLKKRDSTSLNTQSKGRRLVKKHTSNNDGLSTSNELEGCEEMKASTRNSNINNNSSVIISDSSDDERHQSMMRSKGRKLVKKIVFPSKQDNNGGGRDVVEDITHVNDEKQNVISENFGEPDCLNLIDVDADAGKRLPPSSELSCVICWTDFSSTRGLLPCGHRFCFKCIQEWSDHMRSSGKPSTCPLCKASFICITKIDAISSDQKIYSQSIPHDISNTDLYILPEETYTPFVPPSNVSEQVCCMCFSREPEDLLTVCDVCKIRCVHHYCLDPPLYPWTCVHCQSLQQLYHHSRYHN</sequence>
<evidence type="ECO:0000313" key="8">
    <source>
        <dbReference type="EMBL" id="KAL3624127.1"/>
    </source>
</evidence>
<keyword evidence="9" id="KW-1185">Reference proteome</keyword>
<evidence type="ECO:0000259" key="7">
    <source>
        <dbReference type="PROSITE" id="PS50172"/>
    </source>
</evidence>
<dbReference type="SMART" id="SM00292">
    <property type="entry name" value="BRCT"/>
    <property type="match status" value="1"/>
</dbReference>
<dbReference type="EMBL" id="JAVIJP010000054">
    <property type="protein sequence ID" value="KAL3624127.1"/>
    <property type="molecule type" value="Genomic_DNA"/>
</dbReference>
<dbReference type="SUPFAM" id="SSF57850">
    <property type="entry name" value="RING/U-box"/>
    <property type="match status" value="1"/>
</dbReference>
<keyword evidence="1" id="KW-0479">Metal-binding</keyword>
<dbReference type="AlphaFoldDB" id="A0ABD3C3I4"/>
<feature type="domain" description="BRCT" evidence="7">
    <location>
        <begin position="8"/>
        <end position="96"/>
    </location>
</feature>
<feature type="compositionally biased region" description="Polar residues" evidence="5">
    <location>
        <begin position="191"/>
        <end position="200"/>
    </location>
</feature>
<dbReference type="InterPro" id="IPR013083">
    <property type="entry name" value="Znf_RING/FYVE/PHD"/>
</dbReference>
<evidence type="ECO:0000256" key="1">
    <source>
        <dbReference type="ARBA" id="ARBA00022723"/>
    </source>
</evidence>
<keyword evidence="3" id="KW-0862">Zinc</keyword>
<dbReference type="PROSITE" id="PS50172">
    <property type="entry name" value="BRCT"/>
    <property type="match status" value="1"/>
</dbReference>
<evidence type="ECO:0008006" key="10">
    <source>
        <dbReference type="Google" id="ProtNLM"/>
    </source>
</evidence>
<organism evidence="8 9">
    <name type="scientific">Castilleja foliolosa</name>
    <dbReference type="NCBI Taxonomy" id="1961234"/>
    <lineage>
        <taxon>Eukaryota</taxon>
        <taxon>Viridiplantae</taxon>
        <taxon>Streptophyta</taxon>
        <taxon>Embryophyta</taxon>
        <taxon>Tracheophyta</taxon>
        <taxon>Spermatophyta</taxon>
        <taxon>Magnoliopsida</taxon>
        <taxon>eudicotyledons</taxon>
        <taxon>Gunneridae</taxon>
        <taxon>Pentapetalae</taxon>
        <taxon>asterids</taxon>
        <taxon>lamiids</taxon>
        <taxon>Lamiales</taxon>
        <taxon>Orobanchaceae</taxon>
        <taxon>Pedicularideae</taxon>
        <taxon>Castillejinae</taxon>
        <taxon>Castilleja</taxon>
    </lineage>
</organism>
<reference evidence="9" key="1">
    <citation type="journal article" date="2024" name="IScience">
        <title>Strigolactones Initiate the Formation of Haustorium-like Structures in Castilleja.</title>
        <authorList>
            <person name="Buerger M."/>
            <person name="Peterson D."/>
            <person name="Chory J."/>
        </authorList>
    </citation>
    <scope>NUCLEOTIDE SEQUENCE [LARGE SCALE GENOMIC DNA]</scope>
</reference>
<keyword evidence="2 4" id="KW-0863">Zinc-finger</keyword>
<evidence type="ECO:0000259" key="6">
    <source>
        <dbReference type="PROSITE" id="PS50089"/>
    </source>
</evidence>
<dbReference type="Proteomes" id="UP001632038">
    <property type="component" value="Unassembled WGS sequence"/>
</dbReference>
<dbReference type="InterPro" id="IPR011011">
    <property type="entry name" value="Znf_FYVE_PHD"/>
</dbReference>
<dbReference type="InterPro" id="IPR001357">
    <property type="entry name" value="BRCT_dom"/>
</dbReference>
<proteinExistence type="predicted"/>
<evidence type="ECO:0000256" key="3">
    <source>
        <dbReference type="ARBA" id="ARBA00022833"/>
    </source>
</evidence>
<evidence type="ECO:0000256" key="2">
    <source>
        <dbReference type="ARBA" id="ARBA00022771"/>
    </source>
</evidence>
<dbReference type="Pfam" id="PF12738">
    <property type="entry name" value="PTCB-BRCT"/>
    <property type="match status" value="1"/>
</dbReference>
<name>A0ABD3C3I4_9LAMI</name>
<protein>
    <recommendedName>
        <fullName evidence="10">RING-type E3 ubiquitin transferase BRCA1</fullName>
    </recommendedName>
</protein>
<dbReference type="Gene3D" id="3.30.40.10">
    <property type="entry name" value="Zinc/RING finger domain, C3HC4 (zinc finger)"/>
    <property type="match status" value="1"/>
</dbReference>